<dbReference type="InterPro" id="IPR036866">
    <property type="entry name" value="RibonucZ/Hydroxyglut_hydro"/>
</dbReference>
<dbReference type="SUPFAM" id="SSF56281">
    <property type="entry name" value="Metallo-hydrolase/oxidoreductase"/>
    <property type="match status" value="1"/>
</dbReference>
<dbReference type="EMBL" id="PEZW01000016">
    <property type="protein sequence ID" value="PIS07689.1"/>
    <property type="molecule type" value="Genomic_DNA"/>
</dbReference>
<dbReference type="Proteomes" id="UP000231382">
    <property type="component" value="Unassembled WGS sequence"/>
</dbReference>
<protein>
    <recommendedName>
        <fullName evidence="1">Metallo-beta-lactamase domain-containing protein</fullName>
    </recommendedName>
</protein>
<accession>A0A2H0W6I7</accession>
<dbReference type="PANTHER" id="PTHR30619:SF1">
    <property type="entry name" value="RECOMBINATION PROTEIN 2"/>
    <property type="match status" value="1"/>
</dbReference>
<evidence type="ECO:0000313" key="3">
    <source>
        <dbReference type="Proteomes" id="UP000231382"/>
    </source>
</evidence>
<dbReference type="Pfam" id="PF00753">
    <property type="entry name" value="Lactamase_B"/>
    <property type="match status" value="1"/>
</dbReference>
<dbReference type="SMART" id="SM00849">
    <property type="entry name" value="Lactamase_B"/>
    <property type="match status" value="1"/>
</dbReference>
<sequence length="295" mass="33043">MSKGVRLKEYVKKYFLVVLILVFSFVYAEIAKTPPSDSAEIYFLDVGQGDAELIQKGDFQILIDGGPSDAVLSELGKVMPLSDRKIDIIILTHPHADHLAGINLILERYGVGVIYSSGVLNTTNGYLEFLNKIKKKNVSFKVPKAYDKIIPFANSELDFLWPGDKYLKQNLSNLNNSSLVTKFCFFSHCALFTGDIEIDEQASMFEYYTQKNLISLFEAELLKIPHHGSRNGTNEKLLKTVVPKYAVIEVGADNKYSHPHTETVSILKKLTIQTLRTDQGGTIKFELTKTGIAKN</sequence>
<dbReference type="InterPro" id="IPR052159">
    <property type="entry name" value="Competence_DNA_uptake"/>
</dbReference>
<dbReference type="CDD" id="cd07731">
    <property type="entry name" value="ComA-like_MBL-fold"/>
    <property type="match status" value="1"/>
</dbReference>
<reference evidence="3" key="1">
    <citation type="submission" date="2017-09" db="EMBL/GenBank/DDBJ databases">
        <title>Depth-based differentiation of microbial function through sediment-hosted aquifers and enrichment of novel symbionts in the deep terrestrial subsurface.</title>
        <authorList>
            <person name="Probst A.J."/>
            <person name="Ladd B."/>
            <person name="Jarett J.K."/>
            <person name="Geller-Mcgrath D.E."/>
            <person name="Sieber C.M.K."/>
            <person name="Emerson J.B."/>
            <person name="Anantharaman K."/>
            <person name="Thomas B.C."/>
            <person name="Malmstrom R."/>
            <person name="Stieglmeier M."/>
            <person name="Klingl A."/>
            <person name="Woyke T."/>
            <person name="Ryan C.M."/>
            <person name="Banfield J.F."/>
        </authorList>
    </citation>
    <scope>NUCLEOTIDE SEQUENCE [LARGE SCALE GENOMIC DNA]</scope>
</reference>
<dbReference type="AlphaFoldDB" id="A0A2H0W6I7"/>
<dbReference type="InterPro" id="IPR035681">
    <property type="entry name" value="ComA-like_MBL"/>
</dbReference>
<gene>
    <name evidence="2" type="ORF">COT78_02315</name>
</gene>
<organism evidence="2 3">
    <name type="scientific">Candidatus Berkelbacteria bacterium CG10_big_fil_rev_8_21_14_0_10_43_13</name>
    <dbReference type="NCBI Taxonomy" id="1974514"/>
    <lineage>
        <taxon>Bacteria</taxon>
        <taxon>Candidatus Berkelbacteria</taxon>
    </lineage>
</organism>
<dbReference type="PANTHER" id="PTHR30619">
    <property type="entry name" value="DNA INTERNALIZATION/COMPETENCE PROTEIN COMEC/REC2"/>
    <property type="match status" value="1"/>
</dbReference>
<evidence type="ECO:0000259" key="1">
    <source>
        <dbReference type="SMART" id="SM00849"/>
    </source>
</evidence>
<dbReference type="InterPro" id="IPR001279">
    <property type="entry name" value="Metallo-B-lactamas"/>
</dbReference>
<feature type="domain" description="Metallo-beta-lactamase" evidence="1">
    <location>
        <begin position="48"/>
        <end position="227"/>
    </location>
</feature>
<dbReference type="Gene3D" id="3.60.15.10">
    <property type="entry name" value="Ribonuclease Z/Hydroxyacylglutathione hydrolase-like"/>
    <property type="match status" value="1"/>
</dbReference>
<comment type="caution">
    <text evidence="2">The sequence shown here is derived from an EMBL/GenBank/DDBJ whole genome shotgun (WGS) entry which is preliminary data.</text>
</comment>
<name>A0A2H0W6I7_9BACT</name>
<evidence type="ECO:0000313" key="2">
    <source>
        <dbReference type="EMBL" id="PIS07689.1"/>
    </source>
</evidence>
<proteinExistence type="predicted"/>